<evidence type="ECO:0000313" key="1">
    <source>
        <dbReference type="EMBL" id="KAG8184400.1"/>
    </source>
</evidence>
<dbReference type="AlphaFoldDB" id="A0AAV6ULG6"/>
<gene>
    <name evidence="1" type="ORF">JTE90_004572</name>
</gene>
<evidence type="ECO:0000313" key="2">
    <source>
        <dbReference type="Proteomes" id="UP000827092"/>
    </source>
</evidence>
<sequence length="94" mass="9955">MHAAGGFASGPPLRALGGRARGRAPAAGFCEGPGRPVREEIAAGLPSGCLGKLLRDLEDSVFGWKEICKVEAVGFEQIMRFVKYSKFDASTSQD</sequence>
<name>A0AAV6ULG6_9ARAC</name>
<proteinExistence type="predicted"/>
<keyword evidence="2" id="KW-1185">Reference proteome</keyword>
<dbReference type="Proteomes" id="UP000827092">
    <property type="component" value="Unassembled WGS sequence"/>
</dbReference>
<protein>
    <submittedName>
        <fullName evidence="1">Uncharacterized protein</fullName>
    </submittedName>
</protein>
<dbReference type="EMBL" id="JAFNEN010000374">
    <property type="protein sequence ID" value="KAG8184400.1"/>
    <property type="molecule type" value="Genomic_DNA"/>
</dbReference>
<organism evidence="1 2">
    <name type="scientific">Oedothorax gibbosus</name>
    <dbReference type="NCBI Taxonomy" id="931172"/>
    <lineage>
        <taxon>Eukaryota</taxon>
        <taxon>Metazoa</taxon>
        <taxon>Ecdysozoa</taxon>
        <taxon>Arthropoda</taxon>
        <taxon>Chelicerata</taxon>
        <taxon>Arachnida</taxon>
        <taxon>Araneae</taxon>
        <taxon>Araneomorphae</taxon>
        <taxon>Entelegynae</taxon>
        <taxon>Araneoidea</taxon>
        <taxon>Linyphiidae</taxon>
        <taxon>Erigoninae</taxon>
        <taxon>Oedothorax</taxon>
    </lineage>
</organism>
<reference evidence="1 2" key="1">
    <citation type="journal article" date="2022" name="Nat. Ecol. Evol.">
        <title>A masculinizing supergene underlies an exaggerated male reproductive morph in a spider.</title>
        <authorList>
            <person name="Hendrickx F."/>
            <person name="De Corte Z."/>
            <person name="Sonet G."/>
            <person name="Van Belleghem S.M."/>
            <person name="Kostlbacher S."/>
            <person name="Vangestel C."/>
        </authorList>
    </citation>
    <scope>NUCLEOTIDE SEQUENCE [LARGE SCALE GENOMIC DNA]</scope>
    <source>
        <strain evidence="1">W744_W776</strain>
    </source>
</reference>
<accession>A0AAV6ULG6</accession>
<comment type="caution">
    <text evidence="1">The sequence shown here is derived from an EMBL/GenBank/DDBJ whole genome shotgun (WGS) entry which is preliminary data.</text>
</comment>